<name>A0ABQ4BS25_9ACTN</name>
<sequence>MMGWAFDALLGPLLGWIADLVEAALDLAWRLLSLTVLVVPDVTRLPQVQHVMCTALGVVNTCYVLAFLWTGVLVMNREWMASQAELGELIPRLVIGLIAANSAPAICSAITQTANALTVAMTGPRGASPVRGLQAATADARGQWATSRPEDFLLLIIGVFVAILAVLLVYQWIGRAGLLILLVGLAPIALALHGTPLTEPIAKLWWRVVLGAPATVVLQAVALHTTLQILIEARTTFPALGLSGTPGAAMKLLVVACLLWGVIRIPGLVGRLVMQTRPGRMSGLVRVVAVQQLARMLRVPAKAGRAAAGGAAARRSPAPGYTPLPPGSTPRPGGTPPSVRRPASRRAPVSPYTADQLRDGVDLYTQAMKRKGQP</sequence>
<protein>
    <recommendedName>
        <fullName evidence="5">TrbL/VirB6 plasmid conjugal transfer protein</fullName>
    </recommendedName>
</protein>
<feature type="transmembrane region" description="Helical" evidence="2">
    <location>
        <begin position="204"/>
        <end position="231"/>
    </location>
</feature>
<reference evidence="3 4" key="1">
    <citation type="submission" date="2021-01" db="EMBL/GenBank/DDBJ databases">
        <title>Whole genome shotgun sequence of Actinoplanes palleronii NBRC 14916.</title>
        <authorList>
            <person name="Komaki H."/>
            <person name="Tamura T."/>
        </authorList>
    </citation>
    <scope>NUCLEOTIDE SEQUENCE [LARGE SCALE GENOMIC DNA]</scope>
    <source>
        <strain evidence="3 4">NBRC 14916</strain>
    </source>
</reference>
<keyword evidence="2" id="KW-0812">Transmembrane</keyword>
<evidence type="ECO:0000256" key="1">
    <source>
        <dbReference type="SAM" id="MobiDB-lite"/>
    </source>
</evidence>
<keyword evidence="2" id="KW-0472">Membrane</keyword>
<dbReference type="RefSeq" id="WP_203830711.1">
    <property type="nucleotide sequence ID" value="NZ_BAAATY010000057.1"/>
</dbReference>
<feature type="transmembrane region" description="Helical" evidence="2">
    <location>
        <begin position="152"/>
        <end position="170"/>
    </location>
</feature>
<comment type="caution">
    <text evidence="3">The sequence shown here is derived from an EMBL/GenBank/DDBJ whole genome shotgun (WGS) entry which is preliminary data.</text>
</comment>
<gene>
    <name evidence="3" type="ORF">Apa02nite_091690</name>
</gene>
<keyword evidence="2" id="KW-1133">Transmembrane helix</keyword>
<organism evidence="3 4">
    <name type="scientific">Actinoplanes palleronii</name>
    <dbReference type="NCBI Taxonomy" id="113570"/>
    <lineage>
        <taxon>Bacteria</taxon>
        <taxon>Bacillati</taxon>
        <taxon>Actinomycetota</taxon>
        <taxon>Actinomycetes</taxon>
        <taxon>Micromonosporales</taxon>
        <taxon>Micromonosporaceae</taxon>
        <taxon>Actinoplanes</taxon>
    </lineage>
</organism>
<evidence type="ECO:0000313" key="3">
    <source>
        <dbReference type="EMBL" id="GIE73061.1"/>
    </source>
</evidence>
<feature type="transmembrane region" description="Helical" evidence="2">
    <location>
        <begin position="47"/>
        <end position="74"/>
    </location>
</feature>
<feature type="compositionally biased region" description="Low complexity" evidence="1">
    <location>
        <begin position="336"/>
        <end position="351"/>
    </location>
</feature>
<dbReference type="EMBL" id="BOMS01000163">
    <property type="protein sequence ID" value="GIE73061.1"/>
    <property type="molecule type" value="Genomic_DNA"/>
</dbReference>
<dbReference type="Proteomes" id="UP000624709">
    <property type="component" value="Unassembled WGS sequence"/>
</dbReference>
<accession>A0ABQ4BS25</accession>
<evidence type="ECO:0008006" key="5">
    <source>
        <dbReference type="Google" id="ProtNLM"/>
    </source>
</evidence>
<evidence type="ECO:0000313" key="4">
    <source>
        <dbReference type="Proteomes" id="UP000624709"/>
    </source>
</evidence>
<keyword evidence="4" id="KW-1185">Reference proteome</keyword>
<feature type="compositionally biased region" description="Low complexity" evidence="1">
    <location>
        <begin position="308"/>
        <end position="319"/>
    </location>
</feature>
<proteinExistence type="predicted"/>
<feature type="region of interest" description="Disordered" evidence="1">
    <location>
        <begin position="308"/>
        <end position="374"/>
    </location>
</feature>
<evidence type="ECO:0000256" key="2">
    <source>
        <dbReference type="SAM" id="Phobius"/>
    </source>
</evidence>
<feature type="transmembrane region" description="Helical" evidence="2">
    <location>
        <begin position="251"/>
        <end position="274"/>
    </location>
</feature>
<feature type="transmembrane region" description="Helical" evidence="2">
    <location>
        <begin position="176"/>
        <end position="192"/>
    </location>
</feature>
<feature type="compositionally biased region" description="Pro residues" evidence="1">
    <location>
        <begin position="320"/>
        <end position="335"/>
    </location>
</feature>